<protein>
    <submittedName>
        <fullName evidence="1">Uncharacterized protein</fullName>
    </submittedName>
</protein>
<organism evidence="1 2">
    <name type="scientific">Cohnella ginsengisoli</name>
    <dbReference type="NCBI Taxonomy" id="425004"/>
    <lineage>
        <taxon>Bacteria</taxon>
        <taxon>Bacillati</taxon>
        <taxon>Bacillota</taxon>
        <taxon>Bacilli</taxon>
        <taxon>Bacillales</taxon>
        <taxon>Paenibacillaceae</taxon>
        <taxon>Cohnella</taxon>
    </lineage>
</organism>
<dbReference type="AlphaFoldDB" id="A0A9X4KKR1"/>
<accession>A0A9X4KKR1</accession>
<dbReference type="RefSeq" id="WP_277567598.1">
    <property type="nucleotide sequence ID" value="NZ_JAPDHZ010000004.1"/>
</dbReference>
<sequence length="255" mass="29409">MDTGIIGAEDSIVPEIEYYMRRYFSMGDLFAVKLPEMEDAVLGKLQEQYAGSPIDLYYVNQAERIWHRVWSLRGEREKALRYFYSTMAFSTTLDTLHVHERYCPQLPWLSPWQPNGSGNGRVMEMILNSLYMLEDRTMKLLPCAPAEWLDPGKRIEVNRVATYLGELSFKVIRSSLDTMQVEAQLPDGIQAIDVTIVLKNGYAIRKVHMLYGEDHIRDGQDPEWKGTISGDKLHFPNPKRELKMRLQLSAEEGMA</sequence>
<evidence type="ECO:0000313" key="1">
    <source>
        <dbReference type="EMBL" id="MDG0793883.1"/>
    </source>
</evidence>
<name>A0A9X4KKR1_9BACL</name>
<dbReference type="Proteomes" id="UP001153387">
    <property type="component" value="Unassembled WGS sequence"/>
</dbReference>
<comment type="caution">
    <text evidence="1">The sequence shown here is derived from an EMBL/GenBank/DDBJ whole genome shotgun (WGS) entry which is preliminary data.</text>
</comment>
<keyword evidence="2" id="KW-1185">Reference proteome</keyword>
<proteinExistence type="predicted"/>
<dbReference type="EMBL" id="JAPDHZ010000004">
    <property type="protein sequence ID" value="MDG0793883.1"/>
    <property type="molecule type" value="Genomic_DNA"/>
</dbReference>
<evidence type="ECO:0000313" key="2">
    <source>
        <dbReference type="Proteomes" id="UP001153387"/>
    </source>
</evidence>
<gene>
    <name evidence="1" type="ORF">OMP38_25950</name>
</gene>
<reference evidence="1 2" key="1">
    <citation type="submission" date="2022-10" db="EMBL/GenBank/DDBJ databases">
        <title>Comparative genomic analysis of Cohnella hashimotonis sp. nov., isolated from the International Space Station.</title>
        <authorList>
            <person name="Simpson A."/>
            <person name="Venkateswaran K."/>
        </authorList>
    </citation>
    <scope>NUCLEOTIDE SEQUENCE [LARGE SCALE GENOMIC DNA]</scope>
    <source>
        <strain evidence="1 2">DSM 18997</strain>
    </source>
</reference>